<dbReference type="AlphaFoldDB" id="A0A9X4C6Y0"/>
<organism evidence="1 2">
    <name type="scientific">Pseudomonas shahriarae</name>
    <dbReference type="NCBI Taxonomy" id="2745512"/>
    <lineage>
        <taxon>Bacteria</taxon>
        <taxon>Pseudomonadati</taxon>
        <taxon>Pseudomonadota</taxon>
        <taxon>Gammaproteobacteria</taxon>
        <taxon>Pseudomonadales</taxon>
        <taxon>Pseudomonadaceae</taxon>
        <taxon>Pseudomonas</taxon>
    </lineage>
</organism>
<protein>
    <submittedName>
        <fullName evidence="1">Uncharacterized protein</fullName>
    </submittedName>
</protein>
<reference evidence="1 2" key="1">
    <citation type="submission" date="2022-05" db="EMBL/GenBank/DDBJ databases">
        <title>Novel Pseudomonas spp. Isolated from a Rainbow Trout Aquaculture Facility.</title>
        <authorList>
            <person name="Testerman T."/>
            <person name="Graf J."/>
        </authorList>
    </citation>
    <scope>NUCLEOTIDE SEQUENCE [LARGE SCALE GENOMIC DNA]</scope>
    <source>
        <strain evidence="1 2">ID1042</strain>
    </source>
</reference>
<gene>
    <name evidence="1" type="ORF">M5G27_27925</name>
</gene>
<evidence type="ECO:0000313" key="2">
    <source>
        <dbReference type="Proteomes" id="UP001148185"/>
    </source>
</evidence>
<name>A0A9X4C6Y0_9PSED</name>
<dbReference type="RefSeq" id="WP_103403778.1">
    <property type="nucleotide sequence ID" value="NZ_JAMDHA010000041.1"/>
</dbReference>
<accession>A0A9X4C6Y0</accession>
<sequence length="130" mass="14638">MSNSNMNYQEMKQAILRGLVHSGWMAVDEISMNHTSAVAKKSFQTAVGERTAIAYFTDAPEECCKLSGEYTSEGNNVLSTTGFFVWYHQHPRSEVTTEDLFAGAVEFSKKAEVRISDTMPMRLMRQRSAE</sequence>
<dbReference type="Proteomes" id="UP001148185">
    <property type="component" value="Unassembled WGS sequence"/>
</dbReference>
<keyword evidence="2" id="KW-1185">Reference proteome</keyword>
<comment type="caution">
    <text evidence="1">The sequence shown here is derived from an EMBL/GenBank/DDBJ whole genome shotgun (WGS) entry which is preliminary data.</text>
</comment>
<proteinExistence type="predicted"/>
<evidence type="ECO:0000313" key="1">
    <source>
        <dbReference type="EMBL" id="MDD1011304.1"/>
    </source>
</evidence>
<dbReference type="EMBL" id="JAMDHA010000041">
    <property type="protein sequence ID" value="MDD1011304.1"/>
    <property type="molecule type" value="Genomic_DNA"/>
</dbReference>